<dbReference type="AlphaFoldDB" id="D0UHE3"/>
<dbReference type="SMART" id="SM00770">
    <property type="entry name" value="Zn_dep_PLPC"/>
    <property type="match status" value="1"/>
</dbReference>
<dbReference type="PROSITE" id="PS51346">
    <property type="entry name" value="PROKAR_ZN_DEPEND_PLPC_2"/>
    <property type="match status" value="1"/>
</dbReference>
<dbReference type="CDD" id="cd11009">
    <property type="entry name" value="Zn_dep_PLPC"/>
    <property type="match status" value="1"/>
</dbReference>
<accession>D0UHE3</accession>
<sequence>MEIKGVLMGLCLSASIVTLPVVSEVSACGEEGAKDQAAFHVQNKLPSKKDLSAEQSVKTENNLDLWLFEQATKIIGNYDGCAIDSFVEEMEKYKKEITQGIYDAAHNKNAFAVGFCDTNGVGYMYNITSYISHFYDPDGLNAHLREVPHAKNLGEKYWNISVGDHMRENFKEAYYKLGLAIHYFTDVSQPMRANNFTALSDPEGYQTAYENYVNSIKHLYPATKESKPVNVGFREKGFQKMAKRAKADFPKIVNDRTKELYTLGLSDDEKARTWKEEVKDVTGERLKDAEERLAGSLVTWWVETLQ</sequence>
<dbReference type="RefSeq" id="WP_185357412.1">
    <property type="nucleotide sequence ID" value="NZ_JAARQC010000001.1"/>
</dbReference>
<dbReference type="EMBL" id="GQ862951">
    <property type="protein sequence ID" value="ACX81170.1"/>
    <property type="molecule type" value="Genomic_DNA"/>
</dbReference>
<dbReference type="InterPro" id="IPR001531">
    <property type="entry name" value="Zn_PLipaseC"/>
</dbReference>
<evidence type="ECO:0000259" key="1">
    <source>
        <dbReference type="PROSITE" id="PS51346"/>
    </source>
</evidence>
<dbReference type="Gene3D" id="1.10.575.10">
    <property type="entry name" value="P1 Nuclease"/>
    <property type="match status" value="1"/>
</dbReference>
<feature type="domain" description="Zn-dependent PLC" evidence="1">
    <location>
        <begin position="46"/>
        <end position="306"/>
    </location>
</feature>
<dbReference type="GO" id="GO:0004629">
    <property type="term" value="F:phospholipase C activity"/>
    <property type="evidence" value="ECO:0007669"/>
    <property type="project" value="InterPro"/>
</dbReference>
<name>D0UHE3_LISSE</name>
<protein>
    <submittedName>
        <fullName evidence="2">DplcB</fullName>
    </submittedName>
</protein>
<dbReference type="GO" id="GO:0008270">
    <property type="term" value="F:zinc ion binding"/>
    <property type="evidence" value="ECO:0007669"/>
    <property type="project" value="InterPro"/>
</dbReference>
<dbReference type="PRINTS" id="PR00479">
    <property type="entry name" value="PRPHPHLPASEC"/>
</dbReference>
<dbReference type="InterPro" id="IPR008947">
    <property type="entry name" value="PLipase_C/P1_nuclease_dom_sf"/>
</dbReference>
<reference evidence="2" key="1">
    <citation type="submission" date="2009-09" db="EMBL/GenBank/DDBJ databases">
        <title>Listeria seeligeri isolates from food processing environments form two phylogenetic lineages.</title>
        <authorList>
            <person name="Mueller A.A."/>
            <person name="Schmid M.W."/>
            <person name="Meyer O."/>
            <person name="Meussdoerffer F.G."/>
        </authorList>
    </citation>
    <scope>NUCLEOTIDE SEQUENCE</scope>
    <source>
        <strain evidence="2">90</strain>
    </source>
</reference>
<evidence type="ECO:0000313" key="2">
    <source>
        <dbReference type="EMBL" id="ACX81170.1"/>
    </source>
</evidence>
<dbReference type="SUPFAM" id="SSF48537">
    <property type="entry name" value="Phospholipase C/P1 nuclease"/>
    <property type="match status" value="1"/>
</dbReference>
<proteinExistence type="predicted"/>
<organism evidence="2">
    <name type="scientific">Listeria seeligeri</name>
    <dbReference type="NCBI Taxonomy" id="1640"/>
    <lineage>
        <taxon>Bacteria</taxon>
        <taxon>Bacillati</taxon>
        <taxon>Bacillota</taxon>
        <taxon>Bacilli</taxon>
        <taxon>Bacillales</taxon>
        <taxon>Listeriaceae</taxon>
        <taxon>Listeria</taxon>
    </lineage>
</organism>